<dbReference type="InterPro" id="IPR002142">
    <property type="entry name" value="Peptidase_S49"/>
</dbReference>
<comment type="similarity">
    <text evidence="1">Belongs to the peptidase S49 family.</text>
</comment>
<sequence>MEGTRGGMIRDGLAALPVFGPIFPRASSMGLSSGGTSLDLLAADLRTIQASAAVDRILLVMDTPGGVTTGVGEMGGLIAASPKPVTAYVAGMACSAGYWLASQAGEIVMDPSALVGSIGVIFSTSRQEGPDTSGRRTHEVVSSGAPNKRPDLSSEEGRAAMVPALDAIEAEFIGAVARGRKVSTATVRSKAWGQGGVKAGADAVEAGMADRLDTLEATLSRLARRSPPSGGSRALAERDHDMRQRRARST</sequence>
<dbReference type="EMBL" id="JAGIZA010000005">
    <property type="protein sequence ID" value="MBP0493045.1"/>
    <property type="molecule type" value="Genomic_DNA"/>
</dbReference>
<dbReference type="Proteomes" id="UP000677537">
    <property type="component" value="Unassembled WGS sequence"/>
</dbReference>
<dbReference type="RefSeq" id="WP_209373071.1">
    <property type="nucleotide sequence ID" value="NZ_JAGIZA010000005.1"/>
</dbReference>
<feature type="region of interest" description="Disordered" evidence="2">
    <location>
        <begin position="125"/>
        <end position="157"/>
    </location>
</feature>
<dbReference type="PANTHER" id="PTHR42987">
    <property type="entry name" value="PEPTIDASE S49"/>
    <property type="match status" value="1"/>
</dbReference>
<feature type="compositionally biased region" description="Basic and acidic residues" evidence="2">
    <location>
        <begin position="148"/>
        <end position="157"/>
    </location>
</feature>
<dbReference type="SUPFAM" id="SSF52096">
    <property type="entry name" value="ClpP/crotonase"/>
    <property type="match status" value="1"/>
</dbReference>
<dbReference type="InterPro" id="IPR029045">
    <property type="entry name" value="ClpP/crotonase-like_dom_sf"/>
</dbReference>
<dbReference type="InterPro" id="IPR033855">
    <property type="entry name" value="Protein_C"/>
</dbReference>
<evidence type="ECO:0000256" key="2">
    <source>
        <dbReference type="SAM" id="MobiDB-lite"/>
    </source>
</evidence>
<evidence type="ECO:0000313" key="5">
    <source>
        <dbReference type="Proteomes" id="UP000677537"/>
    </source>
</evidence>
<gene>
    <name evidence="4" type="ORF">J5Y10_09675</name>
</gene>
<feature type="compositionally biased region" description="Basic and acidic residues" evidence="2">
    <location>
        <begin position="235"/>
        <end position="244"/>
    </location>
</feature>
<feature type="region of interest" description="Disordered" evidence="2">
    <location>
        <begin position="219"/>
        <end position="250"/>
    </location>
</feature>
<reference evidence="4" key="1">
    <citation type="submission" date="2021-03" db="EMBL/GenBank/DDBJ databases">
        <authorList>
            <person name="So Y."/>
        </authorList>
    </citation>
    <scope>NUCLEOTIDE SEQUENCE</scope>
    <source>
        <strain evidence="4">SG15</strain>
    </source>
</reference>
<comment type="caution">
    <text evidence="4">The sequence shown here is derived from an EMBL/GenBank/DDBJ whole genome shotgun (WGS) entry which is preliminary data.</text>
</comment>
<dbReference type="PANTHER" id="PTHR42987:SF4">
    <property type="entry name" value="PROTEASE SOHB-RELATED"/>
    <property type="match status" value="1"/>
</dbReference>
<accession>A0A940S5K3</accession>
<name>A0A940S5K3_9PROT</name>
<dbReference type="AlphaFoldDB" id="A0A940S5K3"/>
<dbReference type="Gene3D" id="3.90.226.10">
    <property type="entry name" value="2-enoyl-CoA Hydratase, Chain A, domain 1"/>
    <property type="match status" value="1"/>
</dbReference>
<evidence type="ECO:0000313" key="4">
    <source>
        <dbReference type="EMBL" id="MBP0493045.1"/>
    </source>
</evidence>
<evidence type="ECO:0000259" key="3">
    <source>
        <dbReference type="Pfam" id="PF01343"/>
    </source>
</evidence>
<protein>
    <submittedName>
        <fullName evidence="4">S49 family peptidase</fullName>
    </submittedName>
</protein>
<evidence type="ECO:0000256" key="1">
    <source>
        <dbReference type="ARBA" id="ARBA00008683"/>
    </source>
</evidence>
<proteinExistence type="inferred from homology"/>
<keyword evidence="5" id="KW-1185">Reference proteome</keyword>
<dbReference type="Pfam" id="PF01343">
    <property type="entry name" value="Peptidase_S49"/>
    <property type="match status" value="1"/>
</dbReference>
<dbReference type="CDD" id="cd07022">
    <property type="entry name" value="S49_Sppa_36K_type"/>
    <property type="match status" value="1"/>
</dbReference>
<dbReference type="GO" id="GO:0006508">
    <property type="term" value="P:proteolysis"/>
    <property type="evidence" value="ECO:0007669"/>
    <property type="project" value="InterPro"/>
</dbReference>
<feature type="domain" description="Peptidase S49" evidence="3">
    <location>
        <begin position="81"/>
        <end position="223"/>
    </location>
</feature>
<dbReference type="GO" id="GO:0008233">
    <property type="term" value="F:peptidase activity"/>
    <property type="evidence" value="ECO:0007669"/>
    <property type="project" value="InterPro"/>
</dbReference>
<organism evidence="4 5">
    <name type="scientific">Roseomonas indoligenes</name>
    <dbReference type="NCBI Taxonomy" id="2820811"/>
    <lineage>
        <taxon>Bacteria</taxon>
        <taxon>Pseudomonadati</taxon>
        <taxon>Pseudomonadota</taxon>
        <taxon>Alphaproteobacteria</taxon>
        <taxon>Acetobacterales</taxon>
        <taxon>Roseomonadaceae</taxon>
        <taxon>Roseomonas</taxon>
    </lineage>
</organism>